<dbReference type="Pfam" id="PF05721">
    <property type="entry name" value="PhyH"/>
    <property type="match status" value="1"/>
</dbReference>
<organism evidence="1 2">
    <name type="scientific">Basidiobolus ranarum</name>
    <dbReference type="NCBI Taxonomy" id="34480"/>
    <lineage>
        <taxon>Eukaryota</taxon>
        <taxon>Fungi</taxon>
        <taxon>Fungi incertae sedis</taxon>
        <taxon>Zoopagomycota</taxon>
        <taxon>Entomophthoromycotina</taxon>
        <taxon>Basidiobolomycetes</taxon>
        <taxon>Basidiobolales</taxon>
        <taxon>Basidiobolaceae</taxon>
        <taxon>Basidiobolus</taxon>
    </lineage>
</organism>
<evidence type="ECO:0008006" key="3">
    <source>
        <dbReference type="Google" id="ProtNLM"/>
    </source>
</evidence>
<protein>
    <recommendedName>
        <fullName evidence="3">Phytanoyl-CoA dioxygenase</fullName>
    </recommendedName>
</protein>
<dbReference type="InterPro" id="IPR008775">
    <property type="entry name" value="Phytyl_CoA_dOase-like"/>
</dbReference>
<evidence type="ECO:0000313" key="1">
    <source>
        <dbReference type="EMBL" id="KAK9675067.1"/>
    </source>
</evidence>
<sequence>MENGCLWAVPKQHLLGVLPQEAHDGSISQKWGEGEQWVPLTCGPRELLIFGAYLPHKSGPNNTKKNRTAVYLTYNAAREGYLRDTYYDEKRRLFPPANEREPGKDYSYGGKTYNLATPIVD</sequence>
<dbReference type="EMBL" id="JASJQH010009788">
    <property type="protein sequence ID" value="KAK9675067.1"/>
    <property type="molecule type" value="Genomic_DNA"/>
</dbReference>
<name>A0ABR2VLB3_9FUNG</name>
<proteinExistence type="predicted"/>
<gene>
    <name evidence="1" type="ORF">K7432_016679</name>
</gene>
<evidence type="ECO:0000313" key="2">
    <source>
        <dbReference type="Proteomes" id="UP001479436"/>
    </source>
</evidence>
<dbReference type="SUPFAM" id="SSF51197">
    <property type="entry name" value="Clavaminate synthase-like"/>
    <property type="match status" value="1"/>
</dbReference>
<reference evidence="1 2" key="1">
    <citation type="submission" date="2023-04" db="EMBL/GenBank/DDBJ databases">
        <title>Genome of Basidiobolus ranarum AG-B5.</title>
        <authorList>
            <person name="Stajich J.E."/>
            <person name="Carter-House D."/>
            <person name="Gryganskyi A."/>
        </authorList>
    </citation>
    <scope>NUCLEOTIDE SEQUENCE [LARGE SCALE GENOMIC DNA]</scope>
    <source>
        <strain evidence="1 2">AG-B5</strain>
    </source>
</reference>
<dbReference type="Proteomes" id="UP001479436">
    <property type="component" value="Unassembled WGS sequence"/>
</dbReference>
<keyword evidence="2" id="KW-1185">Reference proteome</keyword>
<comment type="caution">
    <text evidence="1">The sequence shown here is derived from an EMBL/GenBank/DDBJ whole genome shotgun (WGS) entry which is preliminary data.</text>
</comment>
<accession>A0ABR2VLB3</accession>
<dbReference type="Gene3D" id="2.60.120.620">
    <property type="entry name" value="q2cbj1_9rhob like domain"/>
    <property type="match status" value="1"/>
</dbReference>